<dbReference type="Pfam" id="PF14595">
    <property type="entry name" value="Thioredoxin_9"/>
    <property type="match status" value="1"/>
</dbReference>
<proteinExistence type="predicted"/>
<dbReference type="EMBL" id="CP119311">
    <property type="protein sequence ID" value="WEK37430.1"/>
    <property type="molecule type" value="Genomic_DNA"/>
</dbReference>
<dbReference type="AlphaFoldDB" id="A0AAJ6BH71"/>
<dbReference type="Gene3D" id="3.40.30.10">
    <property type="entry name" value="Glutaredoxin"/>
    <property type="match status" value="1"/>
</dbReference>
<dbReference type="InterPro" id="IPR036249">
    <property type="entry name" value="Thioredoxin-like_sf"/>
</dbReference>
<dbReference type="SUPFAM" id="SSF52833">
    <property type="entry name" value="Thioredoxin-like"/>
    <property type="match status" value="1"/>
</dbReference>
<evidence type="ECO:0000313" key="2">
    <source>
        <dbReference type="Proteomes" id="UP001220610"/>
    </source>
</evidence>
<reference evidence="1" key="1">
    <citation type="submission" date="2023-03" db="EMBL/GenBank/DDBJ databases">
        <title>Andean soil-derived lignocellulolytic bacterial consortium as a source of novel taxa and putative plastic-active enzymes.</title>
        <authorList>
            <person name="Diaz-Garcia L."/>
            <person name="Chuvochina M."/>
            <person name="Feuerriegel G."/>
            <person name="Bunk B."/>
            <person name="Sproer C."/>
            <person name="Streit W.R."/>
            <person name="Rodriguez L.M."/>
            <person name="Overmann J."/>
            <person name="Jimenez D.J."/>
        </authorList>
    </citation>
    <scope>NUCLEOTIDE SEQUENCE</scope>
    <source>
        <strain evidence="1">MAG 7</strain>
    </source>
</reference>
<gene>
    <name evidence="1" type="ORF">P0Y53_07945</name>
</gene>
<protein>
    <submittedName>
        <fullName evidence="1">Thioredoxin family protein</fullName>
    </submittedName>
</protein>
<sequence length="205" mass="23104">MSTLTNSKRVDPSYFTNGLTYAAYRSLIDELLKEEKVTGATQTDALVNYTRLNVQRMNRIDKTVKILSDVELVMHAVTRPQTWVVLTEGWCGDAGQILPILNTMASLNPKINLRMVLRDDNLELMDQYLTGTSRSIPRLIVADTATATELFNWGPRPSTLQDLFMQWKAEGITGTELTEKVHSWYAKDKTATTQKDIAALLKAHL</sequence>
<dbReference type="Proteomes" id="UP001220610">
    <property type="component" value="Chromosome"/>
</dbReference>
<name>A0AAJ6BH71_9BACT</name>
<accession>A0AAJ6BH71</accession>
<organism evidence="1 2">
    <name type="scientific">Candidatus Pseudobacter hemicellulosilyticus</name>
    <dbReference type="NCBI Taxonomy" id="3121375"/>
    <lineage>
        <taxon>Bacteria</taxon>
        <taxon>Pseudomonadati</taxon>
        <taxon>Bacteroidota</taxon>
        <taxon>Chitinophagia</taxon>
        <taxon>Chitinophagales</taxon>
        <taxon>Chitinophagaceae</taxon>
        <taxon>Pseudobacter</taxon>
    </lineage>
</organism>
<evidence type="ECO:0000313" key="1">
    <source>
        <dbReference type="EMBL" id="WEK37430.1"/>
    </source>
</evidence>